<feature type="domain" description="TfuA-like core" evidence="1">
    <location>
        <begin position="1"/>
        <end position="41"/>
    </location>
</feature>
<comment type="caution">
    <text evidence="2">The sequence shown here is derived from an EMBL/GenBank/DDBJ whole genome shotgun (WGS) entry which is preliminary data.</text>
</comment>
<reference evidence="2" key="2">
    <citation type="submission" date="2020-09" db="EMBL/GenBank/DDBJ databases">
        <authorList>
            <person name="Sun Q."/>
            <person name="Ohkuma M."/>
        </authorList>
    </citation>
    <scope>NUCLEOTIDE SEQUENCE</scope>
    <source>
        <strain evidence="2">JCM 3313</strain>
    </source>
</reference>
<reference evidence="2" key="1">
    <citation type="journal article" date="2014" name="Int. J. Syst. Evol. Microbiol.">
        <title>Complete genome sequence of Corynebacterium casei LMG S-19264T (=DSM 44701T), isolated from a smear-ripened cheese.</title>
        <authorList>
            <consortium name="US DOE Joint Genome Institute (JGI-PGF)"/>
            <person name="Walter F."/>
            <person name="Albersmeier A."/>
            <person name="Kalinowski J."/>
            <person name="Ruckert C."/>
        </authorList>
    </citation>
    <scope>NUCLEOTIDE SEQUENCE</scope>
    <source>
        <strain evidence="2">JCM 3313</strain>
    </source>
</reference>
<evidence type="ECO:0000313" key="3">
    <source>
        <dbReference type="Proteomes" id="UP000639606"/>
    </source>
</evidence>
<protein>
    <recommendedName>
        <fullName evidence="1">TfuA-like core domain-containing protein</fullName>
    </recommendedName>
</protein>
<accession>A0A918ANI6</accession>
<name>A0A918ANI6_9PSEU</name>
<dbReference type="InterPro" id="IPR012924">
    <property type="entry name" value="TfuA_core"/>
</dbReference>
<dbReference type="Proteomes" id="UP000639606">
    <property type="component" value="Unassembled WGS sequence"/>
</dbReference>
<proteinExistence type="predicted"/>
<evidence type="ECO:0000259" key="1">
    <source>
        <dbReference type="Pfam" id="PF07812"/>
    </source>
</evidence>
<dbReference type="Pfam" id="PF07812">
    <property type="entry name" value="TfuA"/>
    <property type="match status" value="1"/>
</dbReference>
<organism evidence="2 3">
    <name type="scientific">Saccharothrix coeruleofusca</name>
    <dbReference type="NCBI Taxonomy" id="33919"/>
    <lineage>
        <taxon>Bacteria</taxon>
        <taxon>Bacillati</taxon>
        <taxon>Actinomycetota</taxon>
        <taxon>Actinomycetes</taxon>
        <taxon>Pseudonocardiales</taxon>
        <taxon>Pseudonocardiaceae</taxon>
        <taxon>Saccharothrix</taxon>
    </lineage>
</organism>
<gene>
    <name evidence="2" type="ORF">GCM10010185_30590</name>
</gene>
<dbReference type="AlphaFoldDB" id="A0A918ANI6"/>
<evidence type="ECO:0000313" key="2">
    <source>
        <dbReference type="EMBL" id="GGP55904.1"/>
    </source>
</evidence>
<dbReference type="EMBL" id="BMRG01000004">
    <property type="protein sequence ID" value="GGP55904.1"/>
    <property type="molecule type" value="Genomic_DNA"/>
</dbReference>
<keyword evidence="3" id="KW-1185">Reference proteome</keyword>
<sequence>MERGMTVIGAGGTGPLRAAEIGLFEMIGSGRVFEWYRDMISTGGAAVPRPAPRPVIWPTVIWPTVVG</sequence>